<sequence>MASAVSHQVTIARASLAAGLLRPDPTAVSRDEISSFHALLEQALSKCSPSNIQNCKRWILRYMNSRARFATLGKFLTALSPSLSTSTTATGKASARRKRVSVLYLVNDLLHHTTYNEPSDGLLAEEVKPFLADLFVAAMYPGAVKQLAKLEKLLDIWAEKGYYSKSFIEELKFIVRDATSATPTARPTASTETAKARVSVEKPLLLPPFHGDPSLPFYDLPAANMLPHLIPNSPTPINPRLMKPIQFSTLVPNESLAAAVRDFIKSTDDMFNGDDAPMEDPDAIGGGGGESYYGWSKDFCEKMKQKKRAALKEERDYRHRSYSYTSDASRQSRSASYYSRSRSRSRDRRRSSRGRGSRSRSPSSRSSSRSRARARSRSRSRSGSAEKPSFQQPPRTQPNISPLVETRQYPHQSGYPAPPPPLPPHHLHQPYYRAQPAFPPPPPPPPPPPQNWNMPNAQQQQQQQQQYYQQQQQQYPYNYGGPSPPPPPSAPGTHHQQQHQYPPAGAQGWQPPQGPSQGGAYTQQYEDYRSVKGREIGAKRGWKT</sequence>
<dbReference type="PANTHER" id="PTHR12323">
    <property type="entry name" value="SR-RELATED CTD ASSOCIATED FACTOR 6"/>
    <property type="match status" value="1"/>
</dbReference>
<feature type="compositionally biased region" description="Basic residues" evidence="1">
    <location>
        <begin position="341"/>
        <end position="358"/>
    </location>
</feature>
<evidence type="ECO:0000259" key="2">
    <source>
        <dbReference type="PROSITE" id="PS51391"/>
    </source>
</evidence>
<organism evidence="3 4">
    <name type="scientific">Tuber aestivum</name>
    <name type="common">summer truffle</name>
    <dbReference type="NCBI Taxonomy" id="59557"/>
    <lineage>
        <taxon>Eukaryota</taxon>
        <taxon>Fungi</taxon>
        <taxon>Dikarya</taxon>
        <taxon>Ascomycota</taxon>
        <taxon>Pezizomycotina</taxon>
        <taxon>Pezizomycetes</taxon>
        <taxon>Pezizales</taxon>
        <taxon>Tuberaceae</taxon>
        <taxon>Tuber</taxon>
    </lineage>
</organism>
<protein>
    <recommendedName>
        <fullName evidence="2">CID domain-containing protein</fullName>
    </recommendedName>
</protein>
<name>A0A292PL36_9PEZI</name>
<dbReference type="InterPro" id="IPR008942">
    <property type="entry name" value="ENTH_VHS"/>
</dbReference>
<feature type="region of interest" description="Disordered" evidence="1">
    <location>
        <begin position="310"/>
        <end position="544"/>
    </location>
</feature>
<feature type="compositionally biased region" description="Low complexity" evidence="1">
    <location>
        <begin position="500"/>
        <end position="511"/>
    </location>
</feature>
<keyword evidence="4" id="KW-1185">Reference proteome</keyword>
<reference evidence="3" key="1">
    <citation type="submission" date="2015-10" db="EMBL/GenBank/DDBJ databases">
        <authorList>
            <person name="Regsiter A."/>
            <person name="william w."/>
        </authorList>
    </citation>
    <scope>NUCLEOTIDE SEQUENCE</scope>
    <source>
        <strain evidence="3">Montdore</strain>
    </source>
</reference>
<dbReference type="EMBL" id="LN891205">
    <property type="protein sequence ID" value="CUS07481.1"/>
    <property type="molecule type" value="Genomic_DNA"/>
</dbReference>
<feature type="compositionally biased region" description="Basic residues" evidence="1">
    <location>
        <begin position="368"/>
        <end position="380"/>
    </location>
</feature>
<dbReference type="PROSITE" id="PS51391">
    <property type="entry name" value="CID"/>
    <property type="match status" value="1"/>
</dbReference>
<feature type="domain" description="CID" evidence="2">
    <location>
        <begin position="28"/>
        <end position="179"/>
    </location>
</feature>
<gene>
    <name evidence="3" type="ORF">GSTUAT00008429001</name>
</gene>
<feature type="compositionally biased region" description="Pro residues" evidence="1">
    <location>
        <begin position="437"/>
        <end position="450"/>
    </location>
</feature>
<dbReference type="PANTHER" id="PTHR12323:SF0">
    <property type="entry name" value="CALCIUM HOMEOSTASIS ENDOPLASMIC RETICULUM PROTEIN"/>
    <property type="match status" value="1"/>
</dbReference>
<feature type="compositionally biased region" description="Low complexity" evidence="1">
    <location>
        <begin position="326"/>
        <end position="340"/>
    </location>
</feature>
<feature type="compositionally biased region" description="Basic and acidic residues" evidence="1">
    <location>
        <begin position="526"/>
        <end position="538"/>
    </location>
</feature>
<evidence type="ECO:0000313" key="3">
    <source>
        <dbReference type="EMBL" id="CUS07481.1"/>
    </source>
</evidence>
<dbReference type="Proteomes" id="UP001412239">
    <property type="component" value="Unassembled WGS sequence"/>
</dbReference>
<feature type="compositionally biased region" description="Low complexity" evidence="1">
    <location>
        <begin position="451"/>
        <end position="481"/>
    </location>
</feature>
<dbReference type="AlphaFoldDB" id="A0A292PL36"/>
<feature type="compositionally biased region" description="Polar residues" evidence="1">
    <location>
        <begin position="389"/>
        <end position="400"/>
    </location>
</feature>
<dbReference type="GO" id="GO:0048471">
    <property type="term" value="C:perinuclear region of cytoplasm"/>
    <property type="evidence" value="ECO:0007669"/>
    <property type="project" value="TreeGrafter"/>
</dbReference>
<evidence type="ECO:0000313" key="4">
    <source>
        <dbReference type="Proteomes" id="UP001412239"/>
    </source>
</evidence>
<dbReference type="Gene3D" id="1.25.40.90">
    <property type="match status" value="1"/>
</dbReference>
<dbReference type="Pfam" id="PF04818">
    <property type="entry name" value="CID"/>
    <property type="match status" value="1"/>
</dbReference>
<evidence type="ECO:0000256" key="1">
    <source>
        <dbReference type="SAM" id="MobiDB-lite"/>
    </source>
</evidence>
<feature type="compositionally biased region" description="Basic and acidic residues" evidence="1">
    <location>
        <begin position="310"/>
        <end position="319"/>
    </location>
</feature>
<dbReference type="GO" id="GO:0006874">
    <property type="term" value="P:intracellular calcium ion homeostasis"/>
    <property type="evidence" value="ECO:0007669"/>
    <property type="project" value="TreeGrafter"/>
</dbReference>
<proteinExistence type="predicted"/>
<dbReference type="InterPro" id="IPR006569">
    <property type="entry name" value="CID_dom"/>
</dbReference>
<accession>A0A292PL36</accession>